<dbReference type="InParanoid" id="B9TPI4"/>
<protein>
    <submittedName>
        <fullName evidence="1">Uncharacterized protein</fullName>
    </submittedName>
</protein>
<evidence type="ECO:0000313" key="1">
    <source>
        <dbReference type="EMBL" id="EEF22231.1"/>
    </source>
</evidence>
<dbReference type="Proteomes" id="UP000008311">
    <property type="component" value="Unassembled WGS sequence"/>
</dbReference>
<reference evidence="2" key="1">
    <citation type="journal article" date="2010" name="Nat. Biotechnol.">
        <title>Draft genome sequence of the oilseed species Ricinus communis.</title>
        <authorList>
            <person name="Chan A.P."/>
            <person name="Crabtree J."/>
            <person name="Zhao Q."/>
            <person name="Lorenzi H."/>
            <person name="Orvis J."/>
            <person name="Puiu D."/>
            <person name="Melake-Berhan A."/>
            <person name="Jones K.M."/>
            <person name="Redman J."/>
            <person name="Chen G."/>
            <person name="Cahoon E.B."/>
            <person name="Gedil M."/>
            <person name="Stanke M."/>
            <person name="Haas B.J."/>
            <person name="Wortman J.R."/>
            <person name="Fraser-Liggett C.M."/>
            <person name="Ravel J."/>
            <person name="Rabinowicz P.D."/>
        </authorList>
    </citation>
    <scope>NUCLEOTIDE SEQUENCE [LARGE SCALE GENOMIC DNA]</scope>
    <source>
        <strain evidence="2">cv. Hale</strain>
    </source>
</reference>
<proteinExistence type="predicted"/>
<name>B9TPI4_RICCO</name>
<accession>B9TPI4</accession>
<organism evidence="1 2">
    <name type="scientific">Ricinus communis</name>
    <name type="common">Castor bean</name>
    <dbReference type="NCBI Taxonomy" id="3988"/>
    <lineage>
        <taxon>Eukaryota</taxon>
        <taxon>Viridiplantae</taxon>
        <taxon>Streptophyta</taxon>
        <taxon>Embryophyta</taxon>
        <taxon>Tracheophyta</taxon>
        <taxon>Spermatophyta</taxon>
        <taxon>Magnoliopsida</taxon>
        <taxon>eudicotyledons</taxon>
        <taxon>Gunneridae</taxon>
        <taxon>Pentapetalae</taxon>
        <taxon>rosids</taxon>
        <taxon>fabids</taxon>
        <taxon>Malpighiales</taxon>
        <taxon>Euphorbiaceae</taxon>
        <taxon>Acalyphoideae</taxon>
        <taxon>Acalypheae</taxon>
        <taxon>Ricinus</taxon>
    </lineage>
</organism>
<evidence type="ECO:0000313" key="2">
    <source>
        <dbReference type="Proteomes" id="UP000008311"/>
    </source>
</evidence>
<dbReference type="EMBL" id="EQ995746">
    <property type="protein sequence ID" value="EEF22231.1"/>
    <property type="molecule type" value="Genomic_DNA"/>
</dbReference>
<dbReference type="AlphaFoldDB" id="B9TPI4"/>
<gene>
    <name evidence="1" type="ORF">RCOM_2147300</name>
</gene>
<sequence>MHYVPPTTEDLAKLKAKLGYTGSQMAELFGVSSDKQWRKYTGGQQPREVSPHMLFFAMARLVLKQKDVDAVLAEMRLAGATIDLQADSQAPDGDPQP</sequence>
<keyword evidence="2" id="KW-1185">Reference proteome</keyword>